<organism evidence="1 2">
    <name type="scientific">Pyricularia grisea</name>
    <name type="common">Crabgrass-specific blast fungus</name>
    <name type="synonym">Magnaporthe grisea</name>
    <dbReference type="NCBI Taxonomy" id="148305"/>
    <lineage>
        <taxon>Eukaryota</taxon>
        <taxon>Fungi</taxon>
        <taxon>Dikarya</taxon>
        <taxon>Ascomycota</taxon>
        <taxon>Pezizomycotina</taxon>
        <taxon>Sordariomycetes</taxon>
        <taxon>Sordariomycetidae</taxon>
        <taxon>Magnaporthales</taxon>
        <taxon>Pyriculariaceae</taxon>
        <taxon>Pyricularia</taxon>
    </lineage>
</organism>
<proteinExistence type="predicted"/>
<dbReference type="Proteomes" id="UP000515153">
    <property type="component" value="Unplaced"/>
</dbReference>
<dbReference type="GeneID" id="41955542"/>
<reference evidence="2" key="1">
    <citation type="journal article" date="2019" name="Mol. Biol. Evol.">
        <title>Blast fungal genomes show frequent chromosomal changes, gene gains and losses, and effector gene turnover.</title>
        <authorList>
            <person name="Gomez Luciano L.B."/>
            <person name="Jason Tsai I."/>
            <person name="Chuma I."/>
            <person name="Tosa Y."/>
            <person name="Chen Y.H."/>
            <person name="Li J.Y."/>
            <person name="Li M.Y."/>
            <person name="Jade Lu M.Y."/>
            <person name="Nakayashiki H."/>
            <person name="Li W.H."/>
        </authorList>
    </citation>
    <scope>NUCLEOTIDE SEQUENCE</scope>
    <source>
        <strain evidence="2">NI907</strain>
    </source>
</reference>
<evidence type="ECO:0000313" key="1">
    <source>
        <dbReference type="Proteomes" id="UP000515153"/>
    </source>
</evidence>
<gene>
    <name evidence="2" type="ORF">PgNI_00550</name>
</gene>
<name>A0A6P8BGR4_PYRGI</name>
<evidence type="ECO:0000313" key="2">
    <source>
        <dbReference type="RefSeq" id="XP_030986390.1"/>
    </source>
</evidence>
<dbReference type="AlphaFoldDB" id="A0A6P8BGR4"/>
<dbReference type="KEGG" id="pgri:PgNI_00550"/>
<dbReference type="RefSeq" id="XP_030986390.1">
    <property type="nucleotide sequence ID" value="XM_031120628.1"/>
</dbReference>
<accession>A0A6P8BGR4</accession>
<reference evidence="2" key="2">
    <citation type="submission" date="2019-10" db="EMBL/GenBank/DDBJ databases">
        <authorList>
            <consortium name="NCBI Genome Project"/>
        </authorList>
    </citation>
    <scope>NUCLEOTIDE SEQUENCE</scope>
    <source>
        <strain evidence="2">NI907</strain>
    </source>
</reference>
<sequence length="60" mass="6913">MSNQPPWPARETCETTRFLKDIRSKATDQVSAILDSRLAISKTPFPGFFLYCHDRDSIRP</sequence>
<protein>
    <submittedName>
        <fullName evidence="2">Uncharacterized protein</fullName>
    </submittedName>
</protein>
<reference evidence="2" key="3">
    <citation type="submission" date="2025-08" db="UniProtKB">
        <authorList>
            <consortium name="RefSeq"/>
        </authorList>
    </citation>
    <scope>IDENTIFICATION</scope>
    <source>
        <strain evidence="2">NI907</strain>
    </source>
</reference>
<keyword evidence="1" id="KW-1185">Reference proteome</keyword>